<keyword evidence="3 4" id="KW-0597">Phosphoprotein</keyword>
<dbReference type="Pfam" id="PF00072">
    <property type="entry name" value="Response_reg"/>
    <property type="match status" value="1"/>
</dbReference>
<protein>
    <recommendedName>
        <fullName evidence="2">histidine kinase</fullName>
        <ecNumber evidence="2">2.7.13.3</ecNumber>
    </recommendedName>
</protein>
<dbReference type="PANTHER" id="PTHR43065">
    <property type="entry name" value="SENSOR HISTIDINE KINASE"/>
    <property type="match status" value="1"/>
</dbReference>
<dbReference type="SUPFAM" id="SSF47384">
    <property type="entry name" value="Homodimeric domain of signal transducing histidine kinase"/>
    <property type="match status" value="1"/>
</dbReference>
<evidence type="ECO:0000256" key="5">
    <source>
        <dbReference type="SAM" id="MobiDB-lite"/>
    </source>
</evidence>
<dbReference type="InterPro" id="IPR011006">
    <property type="entry name" value="CheY-like_superfamily"/>
</dbReference>
<dbReference type="InterPro" id="IPR004358">
    <property type="entry name" value="Sig_transdc_His_kin-like_C"/>
</dbReference>
<dbReference type="SUPFAM" id="SSF55785">
    <property type="entry name" value="PYP-like sensor domain (PAS domain)"/>
    <property type="match status" value="1"/>
</dbReference>
<feature type="modified residue" description="4-aspartylphosphate" evidence="4">
    <location>
        <position position="440"/>
    </location>
</feature>
<dbReference type="EMBL" id="CP001804">
    <property type="protein sequence ID" value="ACY18221.1"/>
    <property type="molecule type" value="Genomic_DNA"/>
</dbReference>
<evidence type="ECO:0000256" key="1">
    <source>
        <dbReference type="ARBA" id="ARBA00000085"/>
    </source>
</evidence>
<dbReference type="InterPro" id="IPR035965">
    <property type="entry name" value="PAS-like_dom_sf"/>
</dbReference>
<evidence type="ECO:0000313" key="10">
    <source>
        <dbReference type="EMBL" id="ACY18221.1"/>
    </source>
</evidence>
<dbReference type="Gene3D" id="1.10.287.130">
    <property type="match status" value="1"/>
</dbReference>
<dbReference type="InterPro" id="IPR036097">
    <property type="entry name" value="HisK_dim/P_sf"/>
</dbReference>
<feature type="domain" description="PAC" evidence="9">
    <location>
        <begin position="84"/>
        <end position="138"/>
    </location>
</feature>
<comment type="catalytic activity">
    <reaction evidence="1">
        <text>ATP + protein L-histidine = ADP + protein N-phospho-L-histidine.</text>
        <dbReference type="EC" id="2.7.13.3"/>
    </reaction>
</comment>
<evidence type="ECO:0000313" key="11">
    <source>
        <dbReference type="Proteomes" id="UP000001880"/>
    </source>
</evidence>
<gene>
    <name evidence="10" type="ordered locus">Hoch_5744</name>
</gene>
<dbReference type="PANTHER" id="PTHR43065:SF42">
    <property type="entry name" value="TWO-COMPONENT SENSOR PPRA"/>
    <property type="match status" value="1"/>
</dbReference>
<dbReference type="InterPro" id="IPR036890">
    <property type="entry name" value="HATPase_C_sf"/>
</dbReference>
<dbReference type="Gene3D" id="3.40.50.2300">
    <property type="match status" value="1"/>
</dbReference>
<dbReference type="OrthoDB" id="5291281at2"/>
<dbReference type="InterPro" id="IPR000014">
    <property type="entry name" value="PAS"/>
</dbReference>
<evidence type="ECO:0000256" key="4">
    <source>
        <dbReference type="PROSITE-ProRule" id="PRU00169"/>
    </source>
</evidence>
<dbReference type="HOGENOM" id="CLU_000445_114_79_7"/>
<feature type="domain" description="Response regulatory" evidence="7">
    <location>
        <begin position="393"/>
        <end position="507"/>
    </location>
</feature>
<dbReference type="PROSITE" id="PS50110">
    <property type="entry name" value="RESPONSE_REGULATORY"/>
    <property type="match status" value="1"/>
</dbReference>
<dbReference type="STRING" id="502025.Hoch_5744"/>
<dbReference type="NCBIfam" id="TIGR00229">
    <property type="entry name" value="sensory_box"/>
    <property type="match status" value="1"/>
</dbReference>
<dbReference type="GO" id="GO:0000155">
    <property type="term" value="F:phosphorelay sensor kinase activity"/>
    <property type="evidence" value="ECO:0007669"/>
    <property type="project" value="InterPro"/>
</dbReference>
<feature type="region of interest" description="Disordered" evidence="5">
    <location>
        <begin position="370"/>
        <end position="392"/>
    </location>
</feature>
<proteinExistence type="predicted"/>
<keyword evidence="10" id="KW-0808">Transferase</keyword>
<evidence type="ECO:0000259" key="9">
    <source>
        <dbReference type="PROSITE" id="PS50113"/>
    </source>
</evidence>
<reference evidence="10 11" key="1">
    <citation type="journal article" date="2010" name="Stand. Genomic Sci.">
        <title>Complete genome sequence of Haliangium ochraceum type strain (SMP-2).</title>
        <authorList>
            <consortium name="US DOE Joint Genome Institute (JGI-PGF)"/>
            <person name="Ivanova N."/>
            <person name="Daum C."/>
            <person name="Lang E."/>
            <person name="Abt B."/>
            <person name="Kopitz M."/>
            <person name="Saunders E."/>
            <person name="Lapidus A."/>
            <person name="Lucas S."/>
            <person name="Glavina Del Rio T."/>
            <person name="Nolan M."/>
            <person name="Tice H."/>
            <person name="Copeland A."/>
            <person name="Cheng J.F."/>
            <person name="Chen F."/>
            <person name="Bruce D."/>
            <person name="Goodwin L."/>
            <person name="Pitluck S."/>
            <person name="Mavromatis K."/>
            <person name="Pati A."/>
            <person name="Mikhailova N."/>
            <person name="Chen A."/>
            <person name="Palaniappan K."/>
            <person name="Land M."/>
            <person name="Hauser L."/>
            <person name="Chang Y.J."/>
            <person name="Jeffries C.D."/>
            <person name="Detter J.C."/>
            <person name="Brettin T."/>
            <person name="Rohde M."/>
            <person name="Goker M."/>
            <person name="Bristow J."/>
            <person name="Markowitz V."/>
            <person name="Eisen J.A."/>
            <person name="Hugenholtz P."/>
            <person name="Kyrpides N.C."/>
            <person name="Klenk H.P."/>
        </authorList>
    </citation>
    <scope>NUCLEOTIDE SEQUENCE [LARGE SCALE GENOMIC DNA]</scope>
    <source>
        <strain evidence="11">DSM 14365 / CIP 107738 / JCM 11303 / AJ 13395 / SMP-2</strain>
    </source>
</reference>
<dbReference type="PROSITE" id="PS50112">
    <property type="entry name" value="PAS"/>
    <property type="match status" value="1"/>
</dbReference>
<organism evidence="10 11">
    <name type="scientific">Haliangium ochraceum (strain DSM 14365 / JCM 11303 / SMP-2)</name>
    <dbReference type="NCBI Taxonomy" id="502025"/>
    <lineage>
        <taxon>Bacteria</taxon>
        <taxon>Pseudomonadati</taxon>
        <taxon>Myxococcota</taxon>
        <taxon>Polyangia</taxon>
        <taxon>Haliangiales</taxon>
        <taxon>Kofleriaceae</taxon>
        <taxon>Haliangium</taxon>
    </lineage>
</organism>
<dbReference type="InterPro" id="IPR001789">
    <property type="entry name" value="Sig_transdc_resp-reg_receiver"/>
</dbReference>
<dbReference type="InterPro" id="IPR003594">
    <property type="entry name" value="HATPase_dom"/>
</dbReference>
<accession>D0LH76</accession>
<dbReference type="SUPFAM" id="SSF55874">
    <property type="entry name" value="ATPase domain of HSP90 chaperone/DNA topoisomerase II/histidine kinase"/>
    <property type="match status" value="1"/>
</dbReference>
<dbReference type="Proteomes" id="UP000001880">
    <property type="component" value="Chromosome"/>
</dbReference>
<dbReference type="SMART" id="SM00091">
    <property type="entry name" value="PAS"/>
    <property type="match status" value="1"/>
</dbReference>
<evidence type="ECO:0000259" key="7">
    <source>
        <dbReference type="PROSITE" id="PS50110"/>
    </source>
</evidence>
<dbReference type="SMART" id="SM00448">
    <property type="entry name" value="REC"/>
    <property type="match status" value="1"/>
</dbReference>
<dbReference type="CDD" id="cd00082">
    <property type="entry name" value="HisKA"/>
    <property type="match status" value="1"/>
</dbReference>
<dbReference type="AlphaFoldDB" id="D0LH76"/>
<dbReference type="Pfam" id="PF00512">
    <property type="entry name" value="HisKA"/>
    <property type="match status" value="1"/>
</dbReference>
<name>D0LH76_HALO1</name>
<evidence type="ECO:0000256" key="3">
    <source>
        <dbReference type="ARBA" id="ARBA00022553"/>
    </source>
</evidence>
<keyword evidence="10" id="KW-0418">Kinase</keyword>
<dbReference type="InterPro" id="IPR000700">
    <property type="entry name" value="PAS-assoc_C"/>
</dbReference>
<keyword evidence="11" id="KW-1185">Reference proteome</keyword>
<dbReference type="SUPFAM" id="SSF52172">
    <property type="entry name" value="CheY-like"/>
    <property type="match status" value="1"/>
</dbReference>
<evidence type="ECO:0000256" key="2">
    <source>
        <dbReference type="ARBA" id="ARBA00012438"/>
    </source>
</evidence>
<dbReference type="KEGG" id="hoh:Hoch_5744"/>
<dbReference type="SMART" id="SM00388">
    <property type="entry name" value="HisKA"/>
    <property type="match status" value="1"/>
</dbReference>
<sequence>METRASSASDPQIALLARALEHVADIVEISDGECCIQYVNRAFERVTGFSRDEVVGESFSSLIADDAHDAQFIRDVVATVLAGERWTGRMVYRTKDDEPITLEVIISPIRDEGGAVSGFVTVKRDMAEREALQNQLMESERLSTVGQLVAGIAHEINNPLSLILADADFLREQVEKLGAAVPAPVRKDLQASISEIQQGVDHIRGVVRDLGAFARSEDEVAGPADVREVLDSTLSLLGNEIKHRARLVRRYGDVPPTWAKRSRLGQVFLNLILNAVQAIPVGAAQNHQIRLVTRVTRSGQILVEVSDTGAGIPAEVLPRLFDPFFATSKLGQDVGLRISVSHSIVTSMGGDISVHSIPGHGTTFVVSLPVSSHQEPRPETQEPTSPSDQRGRRLLVIDDEPAVLRVIKRMLKDYDVTTSQGGQEALDYLLQGDFDLILCDLMMPEYTGMDLYQRTADDRPEIIDRFMFVTGGAFTKQTESFLRSVSKEALGKPFTTAQLRDAVNKRLSAR</sequence>
<dbReference type="PROSITE" id="PS50113">
    <property type="entry name" value="PAC"/>
    <property type="match status" value="1"/>
</dbReference>
<dbReference type="Pfam" id="PF13426">
    <property type="entry name" value="PAS_9"/>
    <property type="match status" value="1"/>
</dbReference>
<dbReference type="PRINTS" id="PR00344">
    <property type="entry name" value="BCTRLSENSOR"/>
</dbReference>
<dbReference type="Gene3D" id="3.30.450.20">
    <property type="entry name" value="PAS domain"/>
    <property type="match status" value="1"/>
</dbReference>
<dbReference type="CDD" id="cd00130">
    <property type="entry name" value="PAS"/>
    <property type="match status" value="1"/>
</dbReference>
<dbReference type="SMART" id="SM00387">
    <property type="entry name" value="HATPase_c"/>
    <property type="match status" value="1"/>
</dbReference>
<dbReference type="Gene3D" id="3.30.565.10">
    <property type="entry name" value="Histidine kinase-like ATPase, C-terminal domain"/>
    <property type="match status" value="1"/>
</dbReference>
<evidence type="ECO:0000259" key="8">
    <source>
        <dbReference type="PROSITE" id="PS50112"/>
    </source>
</evidence>
<feature type="domain" description="Histidine kinase" evidence="6">
    <location>
        <begin position="151"/>
        <end position="372"/>
    </location>
</feature>
<evidence type="ECO:0000259" key="6">
    <source>
        <dbReference type="PROSITE" id="PS50109"/>
    </source>
</evidence>
<feature type="domain" description="PAS" evidence="8">
    <location>
        <begin position="12"/>
        <end position="84"/>
    </location>
</feature>
<dbReference type="PROSITE" id="PS50109">
    <property type="entry name" value="HIS_KIN"/>
    <property type="match status" value="1"/>
</dbReference>
<dbReference type="eggNOG" id="COG0784">
    <property type="taxonomic scope" value="Bacteria"/>
</dbReference>
<dbReference type="EC" id="2.7.13.3" evidence="2"/>
<dbReference type="eggNOG" id="COG4191">
    <property type="taxonomic scope" value="Bacteria"/>
</dbReference>
<dbReference type="InterPro" id="IPR003661">
    <property type="entry name" value="HisK_dim/P_dom"/>
</dbReference>
<dbReference type="InterPro" id="IPR005467">
    <property type="entry name" value="His_kinase_dom"/>
</dbReference>
<dbReference type="Pfam" id="PF02518">
    <property type="entry name" value="HATPase_c"/>
    <property type="match status" value="1"/>
</dbReference>